<keyword evidence="1" id="KW-0240">DNA-directed RNA polymerase</keyword>
<keyword evidence="3" id="KW-0862">Zinc</keyword>
<gene>
    <name evidence="7" type="ORF">EZV62_018852</name>
</gene>
<evidence type="ECO:0000259" key="6">
    <source>
        <dbReference type="Pfam" id="PF13966"/>
    </source>
</evidence>
<feature type="domain" description="Reverse transcriptase zinc-binding" evidence="6">
    <location>
        <begin position="95"/>
        <end position="158"/>
    </location>
</feature>
<dbReference type="EMBL" id="VAHF01000009">
    <property type="protein sequence ID" value="TXG53596.1"/>
    <property type="molecule type" value="Genomic_DNA"/>
</dbReference>
<dbReference type="PANTHER" id="PTHR23431">
    <property type="entry name" value="DNA-DIRECTED RNA POLYMERASES I, II, AND III SUBUNIT RPABC5 FAMILY MEMBER"/>
    <property type="match status" value="1"/>
</dbReference>
<evidence type="ECO:0000256" key="1">
    <source>
        <dbReference type="ARBA" id="ARBA00022478"/>
    </source>
</evidence>
<dbReference type="GO" id="GO:0005665">
    <property type="term" value="C:RNA polymerase II, core complex"/>
    <property type="evidence" value="ECO:0007669"/>
    <property type="project" value="TreeGrafter"/>
</dbReference>
<dbReference type="InterPro" id="IPR020789">
    <property type="entry name" value="RNA_pol_suN_Zn-BS"/>
</dbReference>
<dbReference type="Pfam" id="PF13966">
    <property type="entry name" value="zf-RVT"/>
    <property type="match status" value="1"/>
</dbReference>
<comment type="caution">
    <text evidence="7">The sequence shown here is derived from an EMBL/GenBank/DDBJ whole genome shotgun (WGS) entry which is preliminary data.</text>
</comment>
<protein>
    <recommendedName>
        <fullName evidence="6">Reverse transcriptase zinc-binding domain-containing protein</fullName>
    </recommendedName>
</protein>
<evidence type="ECO:0000313" key="8">
    <source>
        <dbReference type="Proteomes" id="UP000323000"/>
    </source>
</evidence>
<keyword evidence="4" id="KW-0804">Transcription</keyword>
<accession>A0A5C7HBR6</accession>
<dbReference type="Proteomes" id="UP000323000">
    <property type="component" value="Chromosome 9"/>
</dbReference>
<name>A0A5C7HBR6_9ROSI</name>
<dbReference type="SUPFAM" id="SSF46924">
    <property type="entry name" value="RNA polymerase subunit RPB10"/>
    <property type="match status" value="1"/>
</dbReference>
<dbReference type="OrthoDB" id="10258858at2759"/>
<dbReference type="Pfam" id="PF01194">
    <property type="entry name" value="RNA_pol_N"/>
    <property type="match status" value="1"/>
</dbReference>
<dbReference type="GO" id="GO:0003677">
    <property type="term" value="F:DNA binding"/>
    <property type="evidence" value="ECO:0007669"/>
    <property type="project" value="InterPro"/>
</dbReference>
<keyword evidence="2" id="KW-0479">Metal-binding</keyword>
<sequence>MIIPVRCFTCGKVIGNKWDPYLDLLQSDYTEGDALGSSFLPDDADAILSQPISSSRISDSLIWHFDKNGVYTIKSGYKVGKALGCQTSSSCNIGVEWWWKCLWRLRIPVKIRIFIWKAYHTWLSTLVNLAKHGVPTETRCGVCSKKSETTVHALWSCGELKAFRNSCYLFSELNWNNNFQLLDNLCYCSHVLSITEM</sequence>
<dbReference type="GO" id="GO:0003899">
    <property type="term" value="F:DNA-directed RNA polymerase activity"/>
    <property type="evidence" value="ECO:0007669"/>
    <property type="project" value="InterPro"/>
</dbReference>
<keyword evidence="8" id="KW-1185">Reference proteome</keyword>
<dbReference type="AlphaFoldDB" id="A0A5C7HBR6"/>
<evidence type="ECO:0000256" key="4">
    <source>
        <dbReference type="ARBA" id="ARBA00023163"/>
    </source>
</evidence>
<dbReference type="Gene3D" id="1.10.10.60">
    <property type="entry name" value="Homeodomain-like"/>
    <property type="match status" value="1"/>
</dbReference>
<reference evidence="8" key="1">
    <citation type="journal article" date="2019" name="Gigascience">
        <title>De novo genome assembly of the endangered Acer yangbiense, a plant species with extremely small populations endemic to Yunnan Province, China.</title>
        <authorList>
            <person name="Yang J."/>
            <person name="Wariss H.M."/>
            <person name="Tao L."/>
            <person name="Zhang R."/>
            <person name="Yun Q."/>
            <person name="Hollingsworth P."/>
            <person name="Dao Z."/>
            <person name="Luo G."/>
            <person name="Guo H."/>
            <person name="Ma Y."/>
            <person name="Sun W."/>
        </authorList>
    </citation>
    <scope>NUCLEOTIDE SEQUENCE [LARGE SCALE GENOMIC DNA]</scope>
    <source>
        <strain evidence="8">cv. Malutang</strain>
    </source>
</reference>
<evidence type="ECO:0000313" key="7">
    <source>
        <dbReference type="EMBL" id="TXG53596.1"/>
    </source>
</evidence>
<dbReference type="PROSITE" id="PS01112">
    <property type="entry name" value="RNA_POL_N_8KD"/>
    <property type="match status" value="1"/>
</dbReference>
<evidence type="ECO:0000256" key="5">
    <source>
        <dbReference type="ARBA" id="ARBA00025720"/>
    </source>
</evidence>
<dbReference type="PANTHER" id="PTHR23431:SF9">
    <property type="entry name" value="DNA-DIRECTED RNA POLYMERASE SUBUNIT 10-LIKE PROTEIN"/>
    <property type="match status" value="1"/>
</dbReference>
<dbReference type="InterPro" id="IPR000268">
    <property type="entry name" value="RPABC5/Rpb10"/>
</dbReference>
<dbReference type="GO" id="GO:0008270">
    <property type="term" value="F:zinc ion binding"/>
    <property type="evidence" value="ECO:0007669"/>
    <property type="project" value="InterPro"/>
</dbReference>
<dbReference type="GO" id="GO:0006366">
    <property type="term" value="P:transcription by RNA polymerase II"/>
    <property type="evidence" value="ECO:0007669"/>
    <property type="project" value="TreeGrafter"/>
</dbReference>
<proteinExistence type="inferred from homology"/>
<dbReference type="GO" id="GO:0006360">
    <property type="term" value="P:transcription by RNA polymerase I"/>
    <property type="evidence" value="ECO:0007669"/>
    <property type="project" value="TreeGrafter"/>
</dbReference>
<organism evidence="7 8">
    <name type="scientific">Acer yangbiense</name>
    <dbReference type="NCBI Taxonomy" id="1000413"/>
    <lineage>
        <taxon>Eukaryota</taxon>
        <taxon>Viridiplantae</taxon>
        <taxon>Streptophyta</taxon>
        <taxon>Embryophyta</taxon>
        <taxon>Tracheophyta</taxon>
        <taxon>Spermatophyta</taxon>
        <taxon>Magnoliopsida</taxon>
        <taxon>eudicotyledons</taxon>
        <taxon>Gunneridae</taxon>
        <taxon>Pentapetalae</taxon>
        <taxon>rosids</taxon>
        <taxon>malvids</taxon>
        <taxon>Sapindales</taxon>
        <taxon>Sapindaceae</taxon>
        <taxon>Hippocastanoideae</taxon>
        <taxon>Acereae</taxon>
        <taxon>Acer</taxon>
    </lineage>
</organism>
<dbReference type="GO" id="GO:0005666">
    <property type="term" value="C:RNA polymerase III complex"/>
    <property type="evidence" value="ECO:0007669"/>
    <property type="project" value="TreeGrafter"/>
</dbReference>
<dbReference type="InterPro" id="IPR023580">
    <property type="entry name" value="RNA_pol_su_RPB10"/>
</dbReference>
<dbReference type="InterPro" id="IPR026960">
    <property type="entry name" value="RVT-Znf"/>
</dbReference>
<evidence type="ECO:0000256" key="3">
    <source>
        <dbReference type="ARBA" id="ARBA00022833"/>
    </source>
</evidence>
<evidence type="ECO:0000256" key="2">
    <source>
        <dbReference type="ARBA" id="ARBA00022723"/>
    </source>
</evidence>
<dbReference type="GO" id="GO:0042797">
    <property type="term" value="P:tRNA transcription by RNA polymerase III"/>
    <property type="evidence" value="ECO:0007669"/>
    <property type="project" value="TreeGrafter"/>
</dbReference>
<dbReference type="GO" id="GO:0005736">
    <property type="term" value="C:RNA polymerase I complex"/>
    <property type="evidence" value="ECO:0007669"/>
    <property type="project" value="TreeGrafter"/>
</dbReference>
<comment type="similarity">
    <text evidence="5">Belongs to the archaeal Rpo10/eukaryotic RPB10 RNA polymerase subunit family.</text>
</comment>